<reference evidence="4" key="1">
    <citation type="journal article" date="2020" name="Stud. Mycol.">
        <title>101 Dothideomycetes genomes: a test case for predicting lifestyles and emergence of pathogens.</title>
        <authorList>
            <person name="Haridas S."/>
            <person name="Albert R."/>
            <person name="Binder M."/>
            <person name="Bloem J."/>
            <person name="Labutti K."/>
            <person name="Salamov A."/>
            <person name="Andreopoulos B."/>
            <person name="Baker S."/>
            <person name="Barry K."/>
            <person name="Bills G."/>
            <person name="Bluhm B."/>
            <person name="Cannon C."/>
            <person name="Castanera R."/>
            <person name="Culley D."/>
            <person name="Daum C."/>
            <person name="Ezra D."/>
            <person name="Gonzalez J."/>
            <person name="Henrissat B."/>
            <person name="Kuo A."/>
            <person name="Liang C."/>
            <person name="Lipzen A."/>
            <person name="Lutzoni F."/>
            <person name="Magnuson J."/>
            <person name="Mondo S."/>
            <person name="Nolan M."/>
            <person name="Ohm R."/>
            <person name="Pangilinan J."/>
            <person name="Park H.-J."/>
            <person name="Ramirez L."/>
            <person name="Alfaro M."/>
            <person name="Sun H."/>
            <person name="Tritt A."/>
            <person name="Yoshinaga Y."/>
            <person name="Zwiers L.-H."/>
            <person name="Turgeon B."/>
            <person name="Goodwin S."/>
            <person name="Spatafora J."/>
            <person name="Crous P."/>
            <person name="Grigoriev I."/>
        </authorList>
    </citation>
    <scope>NUCLEOTIDE SEQUENCE</scope>
    <source>
        <strain evidence="4">CBS 116005</strain>
    </source>
</reference>
<dbReference type="AlphaFoldDB" id="A0A6G1KXP4"/>
<gene>
    <name evidence="4" type="ORF">EJ03DRAFT_339118</name>
</gene>
<dbReference type="Gene3D" id="3.90.1200.10">
    <property type="match status" value="1"/>
</dbReference>
<protein>
    <recommendedName>
        <fullName evidence="1">non-specific serine/threonine protein kinase</fullName>
        <ecNumber evidence="1">2.7.11.1</ecNumber>
    </recommendedName>
</protein>
<evidence type="ECO:0000313" key="5">
    <source>
        <dbReference type="Proteomes" id="UP000799436"/>
    </source>
</evidence>
<dbReference type="Proteomes" id="UP000799436">
    <property type="component" value="Unassembled WGS sequence"/>
</dbReference>
<dbReference type="PROSITE" id="PS00109">
    <property type="entry name" value="PROTEIN_KINASE_TYR"/>
    <property type="match status" value="1"/>
</dbReference>
<dbReference type="EC" id="2.7.11.1" evidence="1"/>
<evidence type="ECO:0000256" key="2">
    <source>
        <dbReference type="ARBA" id="ARBA00047899"/>
    </source>
</evidence>
<dbReference type="GO" id="GO:0004674">
    <property type="term" value="F:protein serine/threonine kinase activity"/>
    <property type="evidence" value="ECO:0007669"/>
    <property type="project" value="UniProtKB-EC"/>
</dbReference>
<dbReference type="OrthoDB" id="3250044at2759"/>
<comment type="catalytic activity">
    <reaction evidence="3">
        <text>L-seryl-[protein] + ATP = O-phospho-L-seryl-[protein] + ADP + H(+)</text>
        <dbReference type="Rhea" id="RHEA:17989"/>
        <dbReference type="Rhea" id="RHEA-COMP:9863"/>
        <dbReference type="Rhea" id="RHEA-COMP:11604"/>
        <dbReference type="ChEBI" id="CHEBI:15378"/>
        <dbReference type="ChEBI" id="CHEBI:29999"/>
        <dbReference type="ChEBI" id="CHEBI:30616"/>
        <dbReference type="ChEBI" id="CHEBI:83421"/>
        <dbReference type="ChEBI" id="CHEBI:456216"/>
        <dbReference type="EC" id="2.7.11.1"/>
    </reaction>
</comment>
<organism evidence="4 5">
    <name type="scientific">Teratosphaeria nubilosa</name>
    <dbReference type="NCBI Taxonomy" id="161662"/>
    <lineage>
        <taxon>Eukaryota</taxon>
        <taxon>Fungi</taxon>
        <taxon>Dikarya</taxon>
        <taxon>Ascomycota</taxon>
        <taxon>Pezizomycotina</taxon>
        <taxon>Dothideomycetes</taxon>
        <taxon>Dothideomycetidae</taxon>
        <taxon>Mycosphaerellales</taxon>
        <taxon>Teratosphaeriaceae</taxon>
        <taxon>Teratosphaeria</taxon>
    </lineage>
</organism>
<dbReference type="SUPFAM" id="SSF56112">
    <property type="entry name" value="Protein kinase-like (PK-like)"/>
    <property type="match status" value="1"/>
</dbReference>
<proteinExistence type="predicted"/>
<name>A0A6G1KXP4_9PEZI</name>
<dbReference type="InterPro" id="IPR008266">
    <property type="entry name" value="Tyr_kinase_AS"/>
</dbReference>
<dbReference type="EMBL" id="ML995893">
    <property type="protein sequence ID" value="KAF2765396.1"/>
    <property type="molecule type" value="Genomic_DNA"/>
</dbReference>
<sequence>MLEKYLNSRLRSIAEKLDLAKSDMVLCHLDVAPRNVVLTGQKLWLLNWEAAGFYPRGFEYCALRVNRGRNGEDSLFAEMLEKCLVALERPSPRDIAEGSLM</sequence>
<evidence type="ECO:0000313" key="4">
    <source>
        <dbReference type="EMBL" id="KAF2765396.1"/>
    </source>
</evidence>
<evidence type="ECO:0000256" key="3">
    <source>
        <dbReference type="ARBA" id="ARBA00048679"/>
    </source>
</evidence>
<accession>A0A6G1KXP4</accession>
<dbReference type="InterPro" id="IPR011009">
    <property type="entry name" value="Kinase-like_dom_sf"/>
</dbReference>
<comment type="catalytic activity">
    <reaction evidence="2">
        <text>L-threonyl-[protein] + ATP = O-phospho-L-threonyl-[protein] + ADP + H(+)</text>
        <dbReference type="Rhea" id="RHEA:46608"/>
        <dbReference type="Rhea" id="RHEA-COMP:11060"/>
        <dbReference type="Rhea" id="RHEA-COMP:11605"/>
        <dbReference type="ChEBI" id="CHEBI:15378"/>
        <dbReference type="ChEBI" id="CHEBI:30013"/>
        <dbReference type="ChEBI" id="CHEBI:30616"/>
        <dbReference type="ChEBI" id="CHEBI:61977"/>
        <dbReference type="ChEBI" id="CHEBI:456216"/>
        <dbReference type="EC" id="2.7.11.1"/>
    </reaction>
</comment>
<keyword evidence="5" id="KW-1185">Reference proteome</keyword>
<evidence type="ECO:0000256" key="1">
    <source>
        <dbReference type="ARBA" id="ARBA00012513"/>
    </source>
</evidence>